<dbReference type="Proteomes" id="UP001303222">
    <property type="component" value="Unassembled WGS sequence"/>
</dbReference>
<proteinExistence type="predicted"/>
<evidence type="ECO:0000313" key="2">
    <source>
        <dbReference type="EMBL" id="KAK3947993.1"/>
    </source>
</evidence>
<protein>
    <submittedName>
        <fullName evidence="2">Uncharacterized protein</fullName>
    </submittedName>
</protein>
<evidence type="ECO:0000313" key="3">
    <source>
        <dbReference type="Proteomes" id="UP001303222"/>
    </source>
</evidence>
<gene>
    <name evidence="2" type="ORF">QBC32DRAFT_352645</name>
</gene>
<feature type="transmembrane region" description="Helical" evidence="1">
    <location>
        <begin position="33"/>
        <end position="56"/>
    </location>
</feature>
<keyword evidence="1" id="KW-0472">Membrane</keyword>
<reference evidence="2" key="2">
    <citation type="submission" date="2023-06" db="EMBL/GenBank/DDBJ databases">
        <authorList>
            <consortium name="Lawrence Berkeley National Laboratory"/>
            <person name="Mondo S.J."/>
            <person name="Hensen N."/>
            <person name="Bonometti L."/>
            <person name="Westerberg I."/>
            <person name="Brannstrom I.O."/>
            <person name="Guillou S."/>
            <person name="Cros-Aarteil S."/>
            <person name="Calhoun S."/>
            <person name="Haridas S."/>
            <person name="Kuo A."/>
            <person name="Pangilinan J."/>
            <person name="Riley R."/>
            <person name="Labutti K."/>
            <person name="Andreopoulos B."/>
            <person name="Lipzen A."/>
            <person name="Chen C."/>
            <person name="Yanf M."/>
            <person name="Daum C."/>
            <person name="Ng V."/>
            <person name="Clum A."/>
            <person name="Steindorff A."/>
            <person name="Ohm R."/>
            <person name="Martin F."/>
            <person name="Silar P."/>
            <person name="Natvig D."/>
            <person name="Lalanne C."/>
            <person name="Gautier V."/>
            <person name="Ament-Velasquez S.L."/>
            <person name="Kruys A."/>
            <person name="Hutchinson M.I."/>
            <person name="Powell A.J."/>
            <person name="Barry K."/>
            <person name="Miller A.N."/>
            <person name="Grigoriev I.V."/>
            <person name="Debuchy R."/>
            <person name="Gladieux P."/>
            <person name="Thoren M.H."/>
            <person name="Johannesson H."/>
        </authorList>
    </citation>
    <scope>NUCLEOTIDE SEQUENCE</scope>
    <source>
        <strain evidence="2">CBS 626.80</strain>
    </source>
</reference>
<reference evidence="2" key="1">
    <citation type="journal article" date="2023" name="Mol. Phylogenet. Evol.">
        <title>Genome-scale phylogeny and comparative genomics of the fungal order Sordariales.</title>
        <authorList>
            <person name="Hensen N."/>
            <person name="Bonometti L."/>
            <person name="Westerberg I."/>
            <person name="Brannstrom I.O."/>
            <person name="Guillou S."/>
            <person name="Cros-Aarteil S."/>
            <person name="Calhoun S."/>
            <person name="Haridas S."/>
            <person name="Kuo A."/>
            <person name="Mondo S."/>
            <person name="Pangilinan J."/>
            <person name="Riley R."/>
            <person name="LaButti K."/>
            <person name="Andreopoulos B."/>
            <person name="Lipzen A."/>
            <person name="Chen C."/>
            <person name="Yan M."/>
            <person name="Daum C."/>
            <person name="Ng V."/>
            <person name="Clum A."/>
            <person name="Steindorff A."/>
            <person name="Ohm R.A."/>
            <person name="Martin F."/>
            <person name="Silar P."/>
            <person name="Natvig D.O."/>
            <person name="Lalanne C."/>
            <person name="Gautier V."/>
            <person name="Ament-Velasquez S.L."/>
            <person name="Kruys A."/>
            <person name="Hutchinson M.I."/>
            <person name="Powell A.J."/>
            <person name="Barry K."/>
            <person name="Miller A.N."/>
            <person name="Grigoriev I.V."/>
            <person name="Debuchy R."/>
            <person name="Gladieux P."/>
            <person name="Hiltunen Thoren M."/>
            <person name="Johannesson H."/>
        </authorList>
    </citation>
    <scope>NUCLEOTIDE SEQUENCE</scope>
    <source>
        <strain evidence="2">CBS 626.80</strain>
    </source>
</reference>
<dbReference type="EMBL" id="MU859292">
    <property type="protein sequence ID" value="KAK3947993.1"/>
    <property type="molecule type" value="Genomic_DNA"/>
</dbReference>
<keyword evidence="1" id="KW-0812">Transmembrane</keyword>
<keyword evidence="3" id="KW-1185">Reference proteome</keyword>
<keyword evidence="1" id="KW-1133">Transmembrane helix</keyword>
<accession>A0AAN6NPV7</accession>
<dbReference type="AlphaFoldDB" id="A0AAN6NPV7"/>
<evidence type="ECO:0000256" key="1">
    <source>
        <dbReference type="SAM" id="Phobius"/>
    </source>
</evidence>
<organism evidence="2 3">
    <name type="scientific">Pseudoneurospora amorphoporcata</name>
    <dbReference type="NCBI Taxonomy" id="241081"/>
    <lineage>
        <taxon>Eukaryota</taxon>
        <taxon>Fungi</taxon>
        <taxon>Dikarya</taxon>
        <taxon>Ascomycota</taxon>
        <taxon>Pezizomycotina</taxon>
        <taxon>Sordariomycetes</taxon>
        <taxon>Sordariomycetidae</taxon>
        <taxon>Sordariales</taxon>
        <taxon>Sordariaceae</taxon>
        <taxon>Pseudoneurospora</taxon>
    </lineage>
</organism>
<comment type="caution">
    <text evidence="2">The sequence shown here is derived from an EMBL/GenBank/DDBJ whole genome shotgun (WGS) entry which is preliminary data.</text>
</comment>
<sequence>MAPLVYKGTFDTTLAWFTKGEVGCLNRQQRRRVLLLGSVISLLWLCGIAVLTTLMATRGKNDHP</sequence>
<name>A0AAN6NPV7_9PEZI</name>